<protein>
    <recommendedName>
        <fullName evidence="1">non-specific serine/threonine protein kinase</fullName>
        <ecNumber evidence="1">2.7.11.1</ecNumber>
    </recommendedName>
</protein>
<evidence type="ECO:0000256" key="6">
    <source>
        <dbReference type="ARBA" id="ARBA00022801"/>
    </source>
</evidence>
<keyword evidence="9" id="KW-1185">Reference proteome</keyword>
<feature type="domain" description="KaiC" evidence="7">
    <location>
        <begin position="5"/>
        <end position="239"/>
    </location>
</feature>
<proteinExistence type="predicted"/>
<gene>
    <name evidence="8" type="ORF">AArcSt2_01735</name>
</gene>
<keyword evidence="3" id="KW-0808">Transferase</keyword>
<dbReference type="PRINTS" id="PR01874">
    <property type="entry name" value="DNAREPAIRADA"/>
</dbReference>
<evidence type="ECO:0000256" key="5">
    <source>
        <dbReference type="ARBA" id="ARBA00022777"/>
    </source>
</evidence>
<dbReference type="SMART" id="SM00382">
    <property type="entry name" value="AAA"/>
    <property type="match status" value="2"/>
</dbReference>
<evidence type="ECO:0000313" key="8">
    <source>
        <dbReference type="EMBL" id="MCL9815655.1"/>
    </source>
</evidence>
<evidence type="ECO:0000313" key="9">
    <source>
        <dbReference type="Proteomes" id="UP001203207"/>
    </source>
</evidence>
<dbReference type="InterPro" id="IPR014774">
    <property type="entry name" value="KaiC-like_dom"/>
</dbReference>
<keyword evidence="6" id="KW-0378">Hydrolase</keyword>
<keyword evidence="4" id="KW-0677">Repeat</keyword>
<dbReference type="Pfam" id="PF06745">
    <property type="entry name" value="ATPase"/>
    <property type="match status" value="2"/>
</dbReference>
<reference evidence="8" key="1">
    <citation type="journal article" date="2022" name="Syst. Appl. Microbiol.">
        <title>Natronocalculus amylovorans gen. nov., sp. nov., and Natranaeroarchaeum aerophilus sp. nov., dominant culturable amylolytic natronoarchaea from hypersaline soda lakes in southwestern Siberia.</title>
        <authorList>
            <person name="Sorokin D.Y."/>
            <person name="Elcheninov A.G."/>
            <person name="Khizhniak T.V."/>
            <person name="Koenen M."/>
            <person name="Bale N.J."/>
            <person name="Damste J.S.S."/>
            <person name="Kublanov I.V."/>
        </authorList>
    </citation>
    <scope>NUCLEOTIDE SEQUENCE</scope>
    <source>
        <strain evidence="8">AArc-St2</strain>
    </source>
</reference>
<dbReference type="InterPro" id="IPR051347">
    <property type="entry name" value="Circadian_clock_KaiC-rel"/>
</dbReference>
<keyword evidence="5" id="KW-0418">Kinase</keyword>
<dbReference type="RefSeq" id="WP_250582520.1">
    <property type="nucleotide sequence ID" value="NZ_JAKRVX010000001.1"/>
</dbReference>
<comment type="caution">
    <text evidence="8">The sequence shown here is derived from an EMBL/GenBank/DDBJ whole genome shotgun (WGS) entry which is preliminary data.</text>
</comment>
<dbReference type="EC" id="2.7.11.1" evidence="1"/>
<dbReference type="PANTHER" id="PTHR42926">
    <property type="match status" value="1"/>
</dbReference>
<organism evidence="8 9">
    <name type="scientific">Natronocalculus amylovorans</name>
    <dbReference type="NCBI Taxonomy" id="2917812"/>
    <lineage>
        <taxon>Archaea</taxon>
        <taxon>Methanobacteriati</taxon>
        <taxon>Methanobacteriota</taxon>
        <taxon>Stenosarchaea group</taxon>
        <taxon>Halobacteria</taxon>
        <taxon>Halobacteriales</taxon>
        <taxon>Haloferacaceae</taxon>
        <taxon>Natronocalculus</taxon>
    </lineage>
</organism>
<dbReference type="InterPro" id="IPR003593">
    <property type="entry name" value="AAA+_ATPase"/>
</dbReference>
<reference evidence="8" key="2">
    <citation type="submission" date="2022-02" db="EMBL/GenBank/DDBJ databases">
        <authorList>
            <person name="Elcheninov A.G."/>
            <person name="Sorokin D.Y."/>
            <person name="Kublanov I.V."/>
        </authorList>
    </citation>
    <scope>NUCLEOTIDE SEQUENCE</scope>
    <source>
        <strain evidence="8">AArc-St2</strain>
    </source>
</reference>
<name>A0AAE3FV07_9EURY</name>
<evidence type="ECO:0000256" key="4">
    <source>
        <dbReference type="ARBA" id="ARBA00022737"/>
    </source>
</evidence>
<dbReference type="InterPro" id="IPR010624">
    <property type="entry name" value="KaiC_dom"/>
</dbReference>
<accession>A0AAE3FV07</accession>
<dbReference type="Gene3D" id="3.40.50.300">
    <property type="entry name" value="P-loop containing nucleotide triphosphate hydrolases"/>
    <property type="match status" value="2"/>
</dbReference>
<dbReference type="AlphaFoldDB" id="A0AAE3FV07"/>
<evidence type="ECO:0000256" key="1">
    <source>
        <dbReference type="ARBA" id="ARBA00012513"/>
    </source>
</evidence>
<dbReference type="InterPro" id="IPR030665">
    <property type="entry name" value="KaiC"/>
</dbReference>
<feature type="domain" description="KaiC" evidence="7">
    <location>
        <begin position="241"/>
        <end position="475"/>
    </location>
</feature>
<evidence type="ECO:0000256" key="3">
    <source>
        <dbReference type="ARBA" id="ARBA00022679"/>
    </source>
</evidence>
<dbReference type="SUPFAM" id="SSF52540">
    <property type="entry name" value="P-loop containing nucleoside triphosphate hydrolases"/>
    <property type="match status" value="2"/>
</dbReference>
<dbReference type="PROSITE" id="PS51146">
    <property type="entry name" value="KAIC"/>
    <property type="match status" value="2"/>
</dbReference>
<evidence type="ECO:0000259" key="7">
    <source>
        <dbReference type="PROSITE" id="PS51146"/>
    </source>
</evidence>
<dbReference type="Proteomes" id="UP001203207">
    <property type="component" value="Unassembled WGS sequence"/>
</dbReference>
<dbReference type="InterPro" id="IPR027417">
    <property type="entry name" value="P-loop_NTPase"/>
</dbReference>
<dbReference type="EMBL" id="JAKRVX010000001">
    <property type="protein sequence ID" value="MCL9815655.1"/>
    <property type="molecule type" value="Genomic_DNA"/>
</dbReference>
<sequence length="483" mass="53147">MDTESRLSTGAPGADTVLSGGLVPNRSYMLHGEPGTGKTIFALQFLLAGIDKNERVLYITFEESVESIRQNATRLGFDTSAIEFLDLTPQGAHFTTASTYDIFSPDEVESAGFTEPVREAITTIEPDRVVIDPITRLRQLSPNTYQFRQQLMAFFSFLSEQETTVLFTTQPVGDRDEFDYQYLSDGTLTLGYAKKGRIFSVNKFRGSSFMSGDHTLRITDTGLVIYPKLTPQSHRRSFDTDKLSTGVSKLDSLLNGGIERGTITILSGSSGVGKTTTGTHFIKESAARGERSVAYLFDEVKETFTHRAESIGIPITEMLSGGHLSIEEVEPLAVSPDEFAAQVRTAVEQQNARTVLLDGLSGYRLSIRGDEDELIRELHALCRYLKNMGVTTILTDDVGGVAGALDVTSTNISYLADTIVFFRYVEVDGELRKSIGILKKRISGFDRTLREFEITDTGIQIGEPLRGLQGVLTGVPQLRDLDP</sequence>
<evidence type="ECO:0000256" key="2">
    <source>
        <dbReference type="ARBA" id="ARBA00022553"/>
    </source>
</evidence>
<dbReference type="PIRSF" id="PIRSF039117">
    <property type="entry name" value="KaiC"/>
    <property type="match status" value="1"/>
</dbReference>
<dbReference type="GO" id="GO:0005524">
    <property type="term" value="F:ATP binding"/>
    <property type="evidence" value="ECO:0007669"/>
    <property type="project" value="InterPro"/>
</dbReference>
<dbReference type="PANTHER" id="PTHR42926:SF1">
    <property type="entry name" value="CIRCADIAN CLOCK OSCILLATOR PROTEIN KAIC 1"/>
    <property type="match status" value="1"/>
</dbReference>
<keyword evidence="2" id="KW-0597">Phosphoprotein</keyword>
<dbReference type="GO" id="GO:0016787">
    <property type="term" value="F:hydrolase activity"/>
    <property type="evidence" value="ECO:0007669"/>
    <property type="project" value="UniProtKB-KW"/>
</dbReference>
<dbReference type="GO" id="GO:0004674">
    <property type="term" value="F:protein serine/threonine kinase activity"/>
    <property type="evidence" value="ECO:0007669"/>
    <property type="project" value="UniProtKB-EC"/>
</dbReference>